<dbReference type="PANTHER" id="PTHR23389:SF6">
    <property type="entry name" value="REPLICATION FACTOR C SUBUNIT 1"/>
    <property type="match status" value="1"/>
</dbReference>
<dbReference type="InterPro" id="IPR027417">
    <property type="entry name" value="P-loop_NTPase"/>
</dbReference>
<dbReference type="PANTHER" id="PTHR23389">
    <property type="entry name" value="CHROMOSOME TRANSMISSION FIDELITY FACTOR 18"/>
    <property type="match status" value="1"/>
</dbReference>
<reference evidence="2 3" key="1">
    <citation type="journal article" date="2019" name="Int. J. Syst. Evol. Microbiol.">
        <title>The Global Catalogue of Microorganisms (GCM) 10K type strain sequencing project: providing services to taxonomists for standard genome sequencing and annotation.</title>
        <authorList>
            <consortium name="The Broad Institute Genomics Platform"/>
            <consortium name="The Broad Institute Genome Sequencing Center for Infectious Disease"/>
            <person name="Wu L."/>
            <person name="Ma J."/>
        </authorList>
    </citation>
    <scope>NUCLEOTIDE SEQUENCE [LARGE SCALE GENOMIC DNA]</scope>
    <source>
        <strain evidence="2 3">PJ61</strain>
    </source>
</reference>
<dbReference type="Gene3D" id="3.40.50.300">
    <property type="entry name" value="P-loop containing nucleotide triphosphate hydrolases"/>
    <property type="match status" value="1"/>
</dbReference>
<evidence type="ECO:0000313" key="3">
    <source>
        <dbReference type="Proteomes" id="UP001596274"/>
    </source>
</evidence>
<protein>
    <submittedName>
        <fullName evidence="2">Replication factor C large subunit</fullName>
    </submittedName>
</protein>
<accession>A0ABD5T382</accession>
<dbReference type="AlphaFoldDB" id="A0ABD5T382"/>
<keyword evidence="1" id="KW-0235">DNA replication</keyword>
<dbReference type="EMBL" id="JBHSWT010000456">
    <property type="protein sequence ID" value="MFC6771669.1"/>
    <property type="molecule type" value="Genomic_DNA"/>
</dbReference>
<dbReference type="SUPFAM" id="SSF52540">
    <property type="entry name" value="P-loop containing nucleoside triphosphate hydrolases"/>
    <property type="match status" value="1"/>
</dbReference>
<gene>
    <name evidence="2" type="ORF">ACFQDD_09100</name>
</gene>
<comment type="caution">
    <text evidence="2">The sequence shown here is derived from an EMBL/GenBank/DDBJ whole genome shotgun (WGS) entry which is preliminary data.</text>
</comment>
<organism evidence="2 3">
    <name type="scientific">Halorubrum pallidum</name>
    <dbReference type="NCBI Taxonomy" id="1526114"/>
    <lineage>
        <taxon>Archaea</taxon>
        <taxon>Methanobacteriati</taxon>
        <taxon>Methanobacteriota</taxon>
        <taxon>Stenosarchaea group</taxon>
        <taxon>Halobacteria</taxon>
        <taxon>Halobacteriales</taxon>
        <taxon>Haloferacaceae</taxon>
        <taxon>Halorubrum</taxon>
    </lineage>
</organism>
<sequence>MADWTETYRPRTLSEVRGNDKARDAFEEWARSWDDHREAVVLHGSPGVGKTSAAHAL</sequence>
<dbReference type="Proteomes" id="UP001596274">
    <property type="component" value="Unassembled WGS sequence"/>
</dbReference>
<keyword evidence="3" id="KW-1185">Reference proteome</keyword>
<proteinExistence type="predicted"/>
<dbReference type="GO" id="GO:0006260">
    <property type="term" value="P:DNA replication"/>
    <property type="evidence" value="ECO:0007669"/>
    <property type="project" value="UniProtKB-KW"/>
</dbReference>
<evidence type="ECO:0000256" key="1">
    <source>
        <dbReference type="ARBA" id="ARBA00022705"/>
    </source>
</evidence>
<feature type="non-terminal residue" evidence="2">
    <location>
        <position position="57"/>
    </location>
</feature>
<evidence type="ECO:0000313" key="2">
    <source>
        <dbReference type="EMBL" id="MFC6771669.1"/>
    </source>
</evidence>
<name>A0ABD5T382_9EURY</name>